<dbReference type="OrthoDB" id="6508832at2759"/>
<dbReference type="STRING" id="306901.Q2GRU9"/>
<reference evidence="4" key="1">
    <citation type="journal article" date="2015" name="Genome Announc.">
        <title>Draft genome sequence of the cellulolytic fungus Chaetomium globosum.</title>
        <authorList>
            <person name="Cuomo C.A."/>
            <person name="Untereiner W.A."/>
            <person name="Ma L.-J."/>
            <person name="Grabherr M."/>
            <person name="Birren B.W."/>
        </authorList>
    </citation>
    <scope>NUCLEOTIDE SEQUENCE [LARGE SCALE GENOMIC DNA]</scope>
    <source>
        <strain evidence="4">ATCC 6205 / CBS 148.51 / DSM 1962 / NBRC 6347 / NRRL 1970</strain>
    </source>
</reference>
<name>Q2GRU9_CHAGB</name>
<dbReference type="Pfam" id="PF05347">
    <property type="entry name" value="Complex1_LYR"/>
    <property type="match status" value="1"/>
</dbReference>
<evidence type="ECO:0000256" key="1">
    <source>
        <dbReference type="SAM" id="MobiDB-lite"/>
    </source>
</evidence>
<keyword evidence="4" id="KW-1185">Reference proteome</keyword>
<dbReference type="RefSeq" id="XP_001227232.1">
    <property type="nucleotide sequence ID" value="XM_001227231.1"/>
</dbReference>
<feature type="domain" description="Complex 1 LYR protein" evidence="2">
    <location>
        <begin position="17"/>
        <end position="81"/>
    </location>
</feature>
<dbReference type="Proteomes" id="UP000001056">
    <property type="component" value="Unassembled WGS sequence"/>
</dbReference>
<dbReference type="VEuPathDB" id="FungiDB:CHGG_09305"/>
<evidence type="ECO:0000313" key="4">
    <source>
        <dbReference type="Proteomes" id="UP000001056"/>
    </source>
</evidence>
<dbReference type="EMBL" id="CH408034">
    <property type="protein sequence ID" value="EAQ85291.1"/>
    <property type="molecule type" value="Genomic_DNA"/>
</dbReference>
<sequence length="407" mass="45800">MPSLFAPARSSQHRTACFALYRSLLRQGLRVPLPDELSTASPLGPANPIQTLVRNAFHRNKRDTSPRLVVSALKNGYRYLTLLSRAADPTSPEHTEALIFLRKNQARVVALKAKAAEAAAKRISTAPIEGHAPLLKRVSADGEPPVYEPALPPRPLEAFKTGVRKPPTLSATLGVPFLRFWKPQPRFLERVIRQKSQRRAKRITRIIEMQGGEEMESAIEEDQWERLVEKMLAEKEGRPVLPMTRGENTYKQSLWDAISYLSYVSEIERVDLQARGEAMWKIVLTEQEMALQEEKDRLVREGREGEEPKVRVWRRPVHKKVPRTDVNERNKPVEELKLSIRRVAVRKASPKAGSDGNARGGTKPAEPSTESGSSTKSEAPTHTKPSMETRSSMETRPPMGTEPPKQT</sequence>
<feature type="compositionally biased region" description="Polar residues" evidence="1">
    <location>
        <begin position="368"/>
        <end position="378"/>
    </location>
</feature>
<protein>
    <recommendedName>
        <fullName evidence="2">Complex 1 LYR protein domain-containing protein</fullName>
    </recommendedName>
</protein>
<gene>
    <name evidence="3" type="ORF">CHGG_09305</name>
</gene>
<feature type="region of interest" description="Disordered" evidence="1">
    <location>
        <begin position="344"/>
        <end position="407"/>
    </location>
</feature>
<dbReference type="CDD" id="cd20273">
    <property type="entry name" value="Complex1_LYR_unchar"/>
    <property type="match status" value="1"/>
</dbReference>
<accession>Q2GRU9</accession>
<dbReference type="InterPro" id="IPR008011">
    <property type="entry name" value="Complex1_LYR_dom"/>
</dbReference>
<dbReference type="eggNOG" id="ENOG502S4VH">
    <property type="taxonomic scope" value="Eukaryota"/>
</dbReference>
<dbReference type="InterPro" id="IPR046896">
    <property type="entry name" value="Cup1-like_N"/>
</dbReference>
<dbReference type="OMA" id="FEGRERW"/>
<dbReference type="AlphaFoldDB" id="Q2GRU9"/>
<organism evidence="3 4">
    <name type="scientific">Chaetomium globosum (strain ATCC 6205 / CBS 148.51 / DSM 1962 / NBRC 6347 / NRRL 1970)</name>
    <name type="common">Soil fungus</name>
    <dbReference type="NCBI Taxonomy" id="306901"/>
    <lineage>
        <taxon>Eukaryota</taxon>
        <taxon>Fungi</taxon>
        <taxon>Dikarya</taxon>
        <taxon>Ascomycota</taxon>
        <taxon>Pezizomycotina</taxon>
        <taxon>Sordariomycetes</taxon>
        <taxon>Sordariomycetidae</taxon>
        <taxon>Sordariales</taxon>
        <taxon>Chaetomiaceae</taxon>
        <taxon>Chaetomium</taxon>
    </lineage>
</organism>
<evidence type="ECO:0000313" key="3">
    <source>
        <dbReference type="EMBL" id="EAQ85291.1"/>
    </source>
</evidence>
<proteinExistence type="predicted"/>
<dbReference type="HOGENOM" id="CLU_042937_0_0_1"/>
<dbReference type="GeneID" id="4394857"/>
<dbReference type="InParanoid" id="Q2GRU9"/>
<feature type="compositionally biased region" description="Basic and acidic residues" evidence="1">
    <location>
        <begin position="379"/>
        <end position="393"/>
    </location>
</feature>
<evidence type="ECO:0000259" key="2">
    <source>
        <dbReference type="Pfam" id="PF05347"/>
    </source>
</evidence>